<dbReference type="Proteomes" id="UP000698924">
    <property type="component" value="Unassembled WGS sequence"/>
</dbReference>
<evidence type="ECO:0000256" key="1">
    <source>
        <dbReference type="SAM" id="Coils"/>
    </source>
</evidence>
<keyword evidence="3" id="KW-1185">Reference proteome</keyword>
<comment type="caution">
    <text evidence="2">The sequence shown here is derived from an EMBL/GenBank/DDBJ whole genome shotgun (WGS) entry which is preliminary data.</text>
</comment>
<sequence>MFSKVLGVVLSFLGISAFAKDENGKSILLDVQREQLKQKYGELFLQSFEKELQEFEKDGASAESAVTPEVVASLESERDEYARLLAESRARLKKLEEEKVQFEAAIKEKDAQIEKMGKTEEPADGQAVQAQNGGKMPKFKPDMSLMHNQYLEAAFKGAAYSGNDTIDTEELQQEFGKYVAAERLQIMMDLLGKTESIQYMSTIVTDKTEVRAVQSDIDSVLQAFVPKWTPKGKSTFTPLVIKNYKCKINVSITPSDIMEDILGYLYDENLDPKDMPVVRYIIYQLIIPKLDEEREIALAVGEYKENTATNDGDPAGAANESMDGYVTQLKALKEASNDKVTWLLDGETLSDETLLAQIDKAVDQVKPLYKKKTMFIHADPDIVTRYSKAYREKYPWLKNEDGEKVKVDFSRFTFAPLEGMRGTGVFFITPKENFKHLKSKNPQQTKIRMETYHYDVHVMAEWWEGTGFWLAEAIFAYIPPTEEAESSQGGGV</sequence>
<evidence type="ECO:0000313" key="2">
    <source>
        <dbReference type="EMBL" id="MBM6856630.1"/>
    </source>
</evidence>
<protein>
    <submittedName>
        <fullName evidence="2">Uncharacterized protein</fullName>
    </submittedName>
</protein>
<proteinExistence type="predicted"/>
<organism evidence="2 3">
    <name type="scientific">Caecibacteroides pullorum</name>
    <dbReference type="NCBI Taxonomy" id="2725562"/>
    <lineage>
        <taxon>Bacteria</taxon>
        <taxon>Pseudomonadati</taxon>
        <taxon>Bacteroidota</taxon>
        <taxon>Bacteroidia</taxon>
        <taxon>Bacteroidales</taxon>
        <taxon>Bacteroidaceae</taxon>
        <taxon>Caecibacteroides</taxon>
    </lineage>
</organism>
<dbReference type="EMBL" id="JACJMO010000002">
    <property type="protein sequence ID" value="MBM6856630.1"/>
    <property type="molecule type" value="Genomic_DNA"/>
</dbReference>
<gene>
    <name evidence="2" type="ORF">H6D15_03285</name>
</gene>
<feature type="coiled-coil region" evidence="1">
    <location>
        <begin position="45"/>
        <end position="112"/>
    </location>
</feature>
<dbReference type="RefSeq" id="WP_204971096.1">
    <property type="nucleotide sequence ID" value="NZ_JAAZTS010000002.1"/>
</dbReference>
<dbReference type="AlphaFoldDB" id="A0AA40ZRK1"/>
<reference evidence="2 3" key="1">
    <citation type="journal article" date="2021" name="Sci. Rep.">
        <title>The distribution of antibiotic resistance genes in chicken gut microbiota commensals.</title>
        <authorList>
            <person name="Juricova H."/>
            <person name="Matiasovicova J."/>
            <person name="Kubasova T."/>
            <person name="Cejkova D."/>
            <person name="Rychlik I."/>
        </authorList>
    </citation>
    <scope>NUCLEOTIDE SEQUENCE [LARGE SCALE GENOMIC DNA]</scope>
    <source>
        <strain evidence="2 3">An421</strain>
    </source>
</reference>
<accession>A0AA40ZRK1</accession>
<evidence type="ECO:0000313" key="3">
    <source>
        <dbReference type="Proteomes" id="UP000698924"/>
    </source>
</evidence>
<keyword evidence="1" id="KW-0175">Coiled coil</keyword>
<name>A0AA40ZRK1_9BACT</name>